<proteinExistence type="predicted"/>
<dbReference type="EMBL" id="AP028214">
    <property type="protein sequence ID" value="BEI90123.1"/>
    <property type="molecule type" value="Genomic_DNA"/>
</dbReference>
<evidence type="ECO:0000313" key="2">
    <source>
        <dbReference type="Proteomes" id="UP001233271"/>
    </source>
</evidence>
<dbReference type="AlphaFoldDB" id="A0AA48IIV7"/>
<organism evidence="1 2">
    <name type="scientific">Cutaneotrichosporon cavernicola</name>
    <dbReference type="NCBI Taxonomy" id="279322"/>
    <lineage>
        <taxon>Eukaryota</taxon>
        <taxon>Fungi</taxon>
        <taxon>Dikarya</taxon>
        <taxon>Basidiomycota</taxon>
        <taxon>Agaricomycotina</taxon>
        <taxon>Tremellomycetes</taxon>
        <taxon>Trichosporonales</taxon>
        <taxon>Trichosporonaceae</taxon>
        <taxon>Cutaneotrichosporon</taxon>
    </lineage>
</organism>
<accession>A0AA48IIV7</accession>
<name>A0AA48IIV7_9TREE</name>
<dbReference type="RefSeq" id="XP_060455389.1">
    <property type="nucleotide sequence ID" value="XM_060598613.1"/>
</dbReference>
<reference evidence="1" key="1">
    <citation type="journal article" date="2023" name="BMC Genomics">
        <title>Chromosome-level genome assemblies of Cutaneotrichosporon spp. (Trichosporonales, Basidiomycota) reveal imbalanced evolution between nucleotide sequences and chromosome synteny.</title>
        <authorList>
            <person name="Kobayashi Y."/>
            <person name="Kayamori A."/>
            <person name="Aoki K."/>
            <person name="Shiwa Y."/>
            <person name="Matsutani M."/>
            <person name="Fujita N."/>
            <person name="Sugita T."/>
            <person name="Iwasaki W."/>
            <person name="Tanaka N."/>
            <person name="Takashima M."/>
        </authorList>
    </citation>
    <scope>NUCLEOTIDE SEQUENCE</scope>
    <source>
        <strain evidence="1">HIS019</strain>
    </source>
</reference>
<keyword evidence="2" id="KW-1185">Reference proteome</keyword>
<sequence length="93" mass="10929">MLSMVHLTPDKQRRFVAALDARILILFDMPWHELEPLFEFHGPLEQSQILLDLHDTMRAFGIATMYDVRCKCTECSTETRILGWREEVHKELG</sequence>
<dbReference type="Proteomes" id="UP001233271">
    <property type="component" value="Chromosome 3"/>
</dbReference>
<dbReference type="GeneID" id="85493994"/>
<protein>
    <submittedName>
        <fullName evidence="1">Uncharacterized protein</fullName>
    </submittedName>
</protein>
<evidence type="ECO:0000313" key="1">
    <source>
        <dbReference type="EMBL" id="BEI90123.1"/>
    </source>
</evidence>
<gene>
    <name evidence="1" type="ORF">CcaverHIS019_0301930</name>
</gene>
<dbReference type="KEGG" id="ccac:CcaHIS019_0301930"/>